<dbReference type="EC" id="6.2.1.1" evidence="2"/>
<dbReference type="InterPro" id="IPR032387">
    <property type="entry name" value="ACAS_N"/>
</dbReference>
<gene>
    <name evidence="5" type="primary">ACSS2_6</name>
    <name evidence="5" type="ORF">AVEN_57414_1</name>
</gene>
<dbReference type="OrthoDB" id="6422132at2759"/>
<evidence type="ECO:0000256" key="2">
    <source>
        <dbReference type="ARBA" id="ARBA00013275"/>
    </source>
</evidence>
<dbReference type="InterPro" id="IPR042099">
    <property type="entry name" value="ANL_N_sf"/>
</dbReference>
<feature type="domain" description="Acetyl-coenzyme A synthetase N-terminal" evidence="4">
    <location>
        <begin position="22"/>
        <end position="81"/>
    </location>
</feature>
<dbReference type="EMBL" id="BGPR01000262">
    <property type="protein sequence ID" value="GBM08862.1"/>
    <property type="molecule type" value="Genomic_DNA"/>
</dbReference>
<reference evidence="5 6" key="1">
    <citation type="journal article" date="2019" name="Sci. Rep.">
        <title>Orb-weaving spider Araneus ventricosus genome elucidates the spidroin gene catalogue.</title>
        <authorList>
            <person name="Kono N."/>
            <person name="Nakamura H."/>
            <person name="Ohtoshi R."/>
            <person name="Moran D.A.P."/>
            <person name="Shinohara A."/>
            <person name="Yoshida Y."/>
            <person name="Fujiwara M."/>
            <person name="Mori M."/>
            <person name="Tomita M."/>
            <person name="Arakawa K."/>
        </authorList>
    </citation>
    <scope>NUCLEOTIDE SEQUENCE [LARGE SCALE GENOMIC DNA]</scope>
</reference>
<dbReference type="PANTHER" id="PTHR24095">
    <property type="entry name" value="ACETYL-COENZYME A SYNTHETASE"/>
    <property type="match status" value="1"/>
</dbReference>
<dbReference type="Pfam" id="PF16177">
    <property type="entry name" value="ACAS_N"/>
    <property type="match status" value="1"/>
</dbReference>
<evidence type="ECO:0000313" key="6">
    <source>
        <dbReference type="Proteomes" id="UP000499080"/>
    </source>
</evidence>
<proteinExistence type="inferred from homology"/>
<dbReference type="Gene3D" id="3.40.50.12780">
    <property type="entry name" value="N-terminal domain of ligase-like"/>
    <property type="match status" value="1"/>
</dbReference>
<dbReference type="PANTHER" id="PTHR24095:SF244">
    <property type="entry name" value="ACETYL-COENZYME A SYNTHETASE"/>
    <property type="match status" value="1"/>
</dbReference>
<feature type="domain" description="AMP-dependent synthetase/ligase" evidence="3">
    <location>
        <begin position="88"/>
        <end position="224"/>
    </location>
</feature>
<accession>A0A4Y2CWL3</accession>
<protein>
    <recommendedName>
        <fullName evidence="2">acetate--CoA ligase</fullName>
        <ecNumber evidence="2">6.2.1.1</ecNumber>
    </recommendedName>
</protein>
<organism evidence="5 6">
    <name type="scientific">Araneus ventricosus</name>
    <name type="common">Orbweaver spider</name>
    <name type="synonym">Epeira ventricosa</name>
    <dbReference type="NCBI Taxonomy" id="182803"/>
    <lineage>
        <taxon>Eukaryota</taxon>
        <taxon>Metazoa</taxon>
        <taxon>Ecdysozoa</taxon>
        <taxon>Arthropoda</taxon>
        <taxon>Chelicerata</taxon>
        <taxon>Arachnida</taxon>
        <taxon>Araneae</taxon>
        <taxon>Araneomorphae</taxon>
        <taxon>Entelegynae</taxon>
        <taxon>Araneoidea</taxon>
        <taxon>Araneidae</taxon>
        <taxon>Araneus</taxon>
    </lineage>
</organism>
<sequence>MELATEEQGSRTHLDSLDEFWRLHRKSLEDPNAFWGEAAALFYWKTPVREKSILNYNIDVRKGKIFIEWLKGASTNICYNALDRNVQNGHGEQIAYYWEGNDPQDNNKINYRELLQRVCRFANVLKSKGVKKGDMVAMYMPMILELILAMLACARIGAIHSVVFGGYSSESLADRLLDGNIKVLVTADGVFRGRKLIHLKNIVDRTVEICKEKNLYVTAVIVVQHQMNLLSTKKVLRRANGSQKNTVDGYDIDKTGNLDKASALTSLPPGQCSNGGYIFGEQVSTFAALTIGVSSQQKTEDCDN</sequence>
<comment type="caution">
    <text evidence="5">The sequence shown here is derived from an EMBL/GenBank/DDBJ whole genome shotgun (WGS) entry which is preliminary data.</text>
</comment>
<dbReference type="GO" id="GO:0006085">
    <property type="term" value="P:acetyl-CoA biosynthetic process"/>
    <property type="evidence" value="ECO:0007669"/>
    <property type="project" value="TreeGrafter"/>
</dbReference>
<dbReference type="Proteomes" id="UP000499080">
    <property type="component" value="Unassembled WGS sequence"/>
</dbReference>
<dbReference type="SUPFAM" id="SSF56801">
    <property type="entry name" value="Acetyl-CoA synthetase-like"/>
    <property type="match status" value="1"/>
</dbReference>
<evidence type="ECO:0000313" key="5">
    <source>
        <dbReference type="EMBL" id="GBM08862.1"/>
    </source>
</evidence>
<evidence type="ECO:0000256" key="1">
    <source>
        <dbReference type="ARBA" id="ARBA00006432"/>
    </source>
</evidence>
<dbReference type="AlphaFoldDB" id="A0A4Y2CWL3"/>
<dbReference type="Pfam" id="PF00501">
    <property type="entry name" value="AMP-binding"/>
    <property type="match status" value="1"/>
</dbReference>
<evidence type="ECO:0000259" key="3">
    <source>
        <dbReference type="Pfam" id="PF00501"/>
    </source>
</evidence>
<keyword evidence="6" id="KW-1185">Reference proteome</keyword>
<dbReference type="GO" id="GO:0003987">
    <property type="term" value="F:acetate-CoA ligase activity"/>
    <property type="evidence" value="ECO:0007669"/>
    <property type="project" value="UniProtKB-EC"/>
</dbReference>
<comment type="similarity">
    <text evidence="1">Belongs to the ATP-dependent AMP-binding enzyme family.</text>
</comment>
<evidence type="ECO:0000259" key="4">
    <source>
        <dbReference type="Pfam" id="PF16177"/>
    </source>
</evidence>
<name>A0A4Y2CWL3_ARAVE</name>
<dbReference type="InterPro" id="IPR000873">
    <property type="entry name" value="AMP-dep_synth/lig_dom"/>
</dbReference>